<dbReference type="Pfam" id="PF18381">
    <property type="entry name" value="YcaO_C"/>
    <property type="match status" value="1"/>
</dbReference>
<feature type="domain" description="YcaO" evidence="1">
    <location>
        <begin position="218"/>
        <end position="585"/>
    </location>
</feature>
<dbReference type="EMBL" id="CADIKC010000008">
    <property type="protein sequence ID" value="CAB3726958.1"/>
    <property type="molecule type" value="Genomic_DNA"/>
</dbReference>
<dbReference type="PANTHER" id="PTHR37809:SF1">
    <property type="entry name" value="RIBOSOMAL PROTEIN S12 METHYLTHIOTRANSFERASE ACCESSORY FACTOR YCAO"/>
    <property type="match status" value="1"/>
</dbReference>
<dbReference type="AlphaFoldDB" id="A0A6J5C4H3"/>
<dbReference type="InterPro" id="IPR019938">
    <property type="entry name" value="YcaO_dom_prot"/>
</dbReference>
<dbReference type="NCBIfam" id="TIGR00702">
    <property type="entry name" value="YcaO-type kinase domain"/>
    <property type="match status" value="1"/>
</dbReference>
<gene>
    <name evidence="2" type="ORF">LMG24238_05397</name>
</gene>
<dbReference type="InterPro" id="IPR015946">
    <property type="entry name" value="KH_dom-like_a/b"/>
</dbReference>
<dbReference type="Gene3D" id="3.30.1330.230">
    <property type="match status" value="1"/>
</dbReference>
<protein>
    <recommendedName>
        <fullName evidence="1">YcaO domain-containing protein</fullName>
    </recommendedName>
</protein>
<dbReference type="Pfam" id="PF02624">
    <property type="entry name" value="YcaO"/>
    <property type="match status" value="1"/>
</dbReference>
<dbReference type="InterPro" id="IPR041080">
    <property type="entry name" value="YcaO_C"/>
</dbReference>
<dbReference type="SUPFAM" id="SSF82784">
    <property type="entry name" value="OsmC-like"/>
    <property type="match status" value="1"/>
</dbReference>
<dbReference type="NCBIfam" id="NF040716">
    <property type="entry name" value="YcaO_for_S12"/>
    <property type="match status" value="1"/>
</dbReference>
<organism evidence="2 3">
    <name type="scientific">Paraburkholderia sediminicola</name>
    <dbReference type="NCBI Taxonomy" id="458836"/>
    <lineage>
        <taxon>Bacteria</taxon>
        <taxon>Pseudomonadati</taxon>
        <taxon>Pseudomonadota</taxon>
        <taxon>Betaproteobacteria</taxon>
        <taxon>Burkholderiales</taxon>
        <taxon>Burkholderiaceae</taxon>
        <taxon>Paraburkholderia</taxon>
    </lineage>
</organism>
<dbReference type="PANTHER" id="PTHR37809">
    <property type="entry name" value="RIBOSOMAL PROTEIN S12 METHYLTHIOTRANSFERASE ACCESSORY FACTOR YCAO"/>
    <property type="match status" value="1"/>
</dbReference>
<dbReference type="Proteomes" id="UP000494255">
    <property type="component" value="Unassembled WGS sequence"/>
</dbReference>
<dbReference type="InterPro" id="IPR003776">
    <property type="entry name" value="YcaO-like_dom"/>
</dbReference>
<sequence length="746" mass="83138">MFCFQYHFWNFPMEIKVNFLDKLRLEAKFDDFTVVADQPIRYKGDGSAPGPFDYFLASSALCAAYFVKLYCVTRNIPTENIRLSQNNIVDPENRYQQIFKIQVELPADISDKDRQGILRSIDRCTVKKVVQAGPEFVIEEVENLDADAQALLTLTPASDASTYIAGKDLPLEQTIANMSGILAGLGMKIEIASWRNIVPNVWSLHIRDAHSPMCFTNGKGATKESALASALGEFIERLNCNHFYGGSFWGEDIANAEFVHYPNERWFKPGRKDALPAGILDAYCLEIYNPDGELRGSHLIDTNSGNVERGICSLPFVRQSDGEVVYFPSNLIENLYVSNGMSAGNTLVEAQVQCLSEIFERAVKREILEGEIALPDVPHEVLAKYPGILAGIQGLEEQGFPVLVKDASLGGTYPVMCVTLMNPRTGGVFASFGAHPSFEVALERSLTELLQGRSFEGLNDLPQPTFVSNAVTEPNNFVEHFIDSSGIVSWRFFSAKADFEFVEWDFSGHGANSNADEAATLFGILEGMGKESYMAVYDQLGAVACRILVPDYSEVYPVEDLIWDNTNKALLFRADILNVHRLDDAGLAALLERLENSELDEHSDIATLIGIEFDENTDWGQLTVLELKLLIHLALQQFEEAQELVGAFLQYNDNTVERGLFYQALNVVLEVMLDDDLELDDYAVNFRRMFGNARMDAVMGSVDGSVRFYGLTPTSMKLEGLDRHHRLIDSYKKLHKARANVTATAS</sequence>
<evidence type="ECO:0000313" key="3">
    <source>
        <dbReference type="Proteomes" id="UP000494255"/>
    </source>
</evidence>
<dbReference type="Gene3D" id="3.30.300.20">
    <property type="match status" value="1"/>
</dbReference>
<dbReference type="PROSITE" id="PS51664">
    <property type="entry name" value="YCAO"/>
    <property type="match status" value="1"/>
</dbReference>
<keyword evidence="3" id="KW-1185">Reference proteome</keyword>
<evidence type="ECO:0000259" key="1">
    <source>
        <dbReference type="PROSITE" id="PS51664"/>
    </source>
</evidence>
<evidence type="ECO:0000313" key="2">
    <source>
        <dbReference type="EMBL" id="CAB3726958.1"/>
    </source>
</evidence>
<dbReference type="InterPro" id="IPR036102">
    <property type="entry name" value="OsmC/Ohrsf"/>
</dbReference>
<dbReference type="NCBIfam" id="TIGR03549">
    <property type="entry name" value="OsmC domain/YcaO domain-containing protein"/>
    <property type="match status" value="1"/>
</dbReference>
<dbReference type="InterPro" id="IPR003718">
    <property type="entry name" value="OsmC/Ohr_fam"/>
</dbReference>
<reference evidence="2 3" key="1">
    <citation type="submission" date="2020-04" db="EMBL/GenBank/DDBJ databases">
        <authorList>
            <person name="De Canck E."/>
        </authorList>
    </citation>
    <scope>NUCLEOTIDE SEQUENCE [LARGE SCALE GENOMIC DNA]</scope>
    <source>
        <strain evidence="2 3">LMG 24238</strain>
    </source>
</reference>
<dbReference type="Pfam" id="PF02566">
    <property type="entry name" value="OsmC"/>
    <property type="match status" value="1"/>
</dbReference>
<accession>A0A6J5C4H3</accession>
<proteinExistence type="predicted"/>
<name>A0A6J5C4H3_9BURK</name>